<keyword evidence="1" id="KW-0732">Signal</keyword>
<evidence type="ECO:0000313" key="3">
    <source>
        <dbReference type="Proteomes" id="UP000241639"/>
    </source>
</evidence>
<feature type="signal peptide" evidence="1">
    <location>
        <begin position="1"/>
        <end position="23"/>
    </location>
</feature>
<gene>
    <name evidence="2" type="ORF">C8J48_3018</name>
</gene>
<dbReference type="Proteomes" id="UP000241639">
    <property type="component" value="Unassembled WGS sequence"/>
</dbReference>
<proteinExistence type="predicted"/>
<dbReference type="RefSeq" id="WP_107728003.1">
    <property type="nucleotide sequence ID" value="NZ_PZZP01000002.1"/>
</dbReference>
<feature type="chain" id="PRO_5015523652" evidence="1">
    <location>
        <begin position="24"/>
        <end position="141"/>
    </location>
</feature>
<reference evidence="2 3" key="1">
    <citation type="submission" date="2018-04" db="EMBL/GenBank/DDBJ databases">
        <title>Genomic Encyclopedia of Archaeal and Bacterial Type Strains, Phase II (KMG-II): from individual species to whole genera.</title>
        <authorList>
            <person name="Goeker M."/>
        </authorList>
    </citation>
    <scope>NUCLEOTIDE SEQUENCE [LARGE SCALE GENOMIC DNA]</scope>
    <source>
        <strain evidence="2 3">DSM 45169</strain>
    </source>
</reference>
<keyword evidence="3" id="KW-1185">Reference proteome</keyword>
<organism evidence="2 3">
    <name type="scientific">Desmospora activa DSM 45169</name>
    <dbReference type="NCBI Taxonomy" id="1121389"/>
    <lineage>
        <taxon>Bacteria</taxon>
        <taxon>Bacillati</taxon>
        <taxon>Bacillota</taxon>
        <taxon>Bacilli</taxon>
        <taxon>Bacillales</taxon>
        <taxon>Thermoactinomycetaceae</taxon>
        <taxon>Desmospora</taxon>
    </lineage>
</organism>
<protein>
    <submittedName>
        <fullName evidence="2">Uncharacterized protein</fullName>
    </submittedName>
</protein>
<dbReference type="OrthoDB" id="2990126at2"/>
<dbReference type="AlphaFoldDB" id="A0A2T4Z468"/>
<evidence type="ECO:0000256" key="1">
    <source>
        <dbReference type="SAM" id="SignalP"/>
    </source>
</evidence>
<accession>A0A2T4Z468</accession>
<comment type="caution">
    <text evidence="2">The sequence shown here is derived from an EMBL/GenBank/DDBJ whole genome shotgun (WGS) entry which is preliminary data.</text>
</comment>
<dbReference type="EMBL" id="PZZP01000002">
    <property type="protein sequence ID" value="PTM56693.1"/>
    <property type="molecule type" value="Genomic_DNA"/>
</dbReference>
<evidence type="ECO:0000313" key="2">
    <source>
        <dbReference type="EMBL" id="PTM56693.1"/>
    </source>
</evidence>
<name>A0A2T4Z468_9BACL</name>
<sequence length="141" mass="15710">MFRVWVILAVLGMMILPLSTAAAAYVTIEGPCPKQERCWSFAANVWHVEGESEALNQGEPFVLDGKNDRILGTVDPDGQPAVLVVEIWDKKSHILRQQVVRATKQRPFLVSLQGLGIQPVHVFLYFRQGGQNGSVKGELHY</sequence>